<gene>
    <name evidence="5" type="ORF">FIBSPDRAFT_947404</name>
</gene>
<evidence type="ECO:0000256" key="2">
    <source>
        <dbReference type="SAM" id="MobiDB-lite"/>
    </source>
</evidence>
<dbReference type="AlphaFoldDB" id="A0A166RRH6"/>
<feature type="region of interest" description="Disordered" evidence="2">
    <location>
        <begin position="393"/>
        <end position="436"/>
    </location>
</feature>
<sequence length="597" mass="64696">MSASIVKEHAEEAAVDDAALLDWDALRKASLLPGGFGEGRAGIWPRLLNATPSASAASAEEPSNDAPSAESDAPVPEPHHDERQIHLDTERSFVFYPVGTMQRRHELQAELDDLLVTLFRQHRQLSYFQGYHDIITVLFLTLPPALRLPCAEKLSLHRVRDSMGSTLEPVLGLLRVLKSLLRIADPSFAALLERNTPLPYYALSNLLTLFSHDVPTLPLIQHVFDYLLSRPPICVVYLGAAILLARKQEVERLEEEGEEGMVHSLLSGLPELLDGDEEQAGTSATPDAEVEAAAEDIPLESEDMSQDTSASTTLQAEPVGSEPASVFGETAEGEPLESEDISQDISASTTLQVEPVVSEPASVFGETADAAPIVEPEATASVATTDTIDSDATLTDSQTSLHPPSTPPSDDEQVEQEPEYEPSPPSSRSASPEPTVVRPKIQLSTLLEHADALYMNFPPADPSLGLATIMGPNSVVFTWSEDPSKLPADDDAEGMAVNAELIVHPHIDFPSDEEEAANDEKERRRRKKGPGGGKRRAPRFERRAMIAGAVLVLGLSIIVYGMQARHTRGHAGRAWQKLGGTVVGVADELAEVFKLWY</sequence>
<dbReference type="GO" id="GO:0006888">
    <property type="term" value="P:endoplasmic reticulum to Golgi vesicle-mediated transport"/>
    <property type="evidence" value="ECO:0007669"/>
    <property type="project" value="TreeGrafter"/>
</dbReference>
<name>A0A166RRH6_9AGAM</name>
<dbReference type="EMBL" id="KV417502">
    <property type="protein sequence ID" value="KZP28572.1"/>
    <property type="molecule type" value="Genomic_DNA"/>
</dbReference>
<feature type="domain" description="Rab-GAP TBC" evidence="4">
    <location>
        <begin position="34"/>
        <end position="231"/>
    </location>
</feature>
<feature type="transmembrane region" description="Helical" evidence="3">
    <location>
        <begin position="544"/>
        <end position="562"/>
    </location>
</feature>
<evidence type="ECO:0000313" key="6">
    <source>
        <dbReference type="Proteomes" id="UP000076532"/>
    </source>
</evidence>
<dbReference type="PANTHER" id="PTHR20913">
    <property type="entry name" value="TBC1 DOMAIN FAMILY MEMBER 20/GTPASE"/>
    <property type="match status" value="1"/>
</dbReference>
<feature type="compositionally biased region" description="Acidic residues" evidence="2">
    <location>
        <begin position="331"/>
        <end position="342"/>
    </location>
</feature>
<feature type="compositionally biased region" description="Acidic residues" evidence="2">
    <location>
        <begin position="409"/>
        <end position="420"/>
    </location>
</feature>
<keyword evidence="6" id="KW-1185">Reference proteome</keyword>
<keyword evidence="3" id="KW-1133">Transmembrane helix</keyword>
<dbReference type="OrthoDB" id="206700at2759"/>
<dbReference type="STRING" id="436010.A0A166RRH6"/>
<keyword evidence="3" id="KW-0812">Transmembrane</keyword>
<dbReference type="GO" id="GO:0005789">
    <property type="term" value="C:endoplasmic reticulum membrane"/>
    <property type="evidence" value="ECO:0007669"/>
    <property type="project" value="TreeGrafter"/>
</dbReference>
<feature type="region of interest" description="Disordered" evidence="2">
    <location>
        <begin position="299"/>
        <end position="342"/>
    </location>
</feature>
<evidence type="ECO:0000259" key="4">
    <source>
        <dbReference type="PROSITE" id="PS50086"/>
    </source>
</evidence>
<organism evidence="5 6">
    <name type="scientific">Athelia psychrophila</name>
    <dbReference type="NCBI Taxonomy" id="1759441"/>
    <lineage>
        <taxon>Eukaryota</taxon>
        <taxon>Fungi</taxon>
        <taxon>Dikarya</taxon>
        <taxon>Basidiomycota</taxon>
        <taxon>Agaricomycotina</taxon>
        <taxon>Agaricomycetes</taxon>
        <taxon>Agaricomycetidae</taxon>
        <taxon>Atheliales</taxon>
        <taxon>Atheliaceae</taxon>
        <taxon>Athelia</taxon>
    </lineage>
</organism>
<protein>
    <recommendedName>
        <fullName evidence="4">Rab-GAP TBC domain-containing protein</fullName>
    </recommendedName>
</protein>
<feature type="compositionally biased region" description="Polar residues" evidence="2">
    <location>
        <begin position="393"/>
        <end position="403"/>
    </location>
</feature>
<dbReference type="Gene3D" id="1.10.8.1310">
    <property type="match status" value="1"/>
</dbReference>
<reference evidence="5 6" key="1">
    <citation type="journal article" date="2016" name="Mol. Biol. Evol.">
        <title>Comparative Genomics of Early-Diverging Mushroom-Forming Fungi Provides Insights into the Origins of Lignocellulose Decay Capabilities.</title>
        <authorList>
            <person name="Nagy L.G."/>
            <person name="Riley R."/>
            <person name="Tritt A."/>
            <person name="Adam C."/>
            <person name="Daum C."/>
            <person name="Floudas D."/>
            <person name="Sun H."/>
            <person name="Yadav J.S."/>
            <person name="Pangilinan J."/>
            <person name="Larsson K.H."/>
            <person name="Matsuura K."/>
            <person name="Barry K."/>
            <person name="Labutti K."/>
            <person name="Kuo R."/>
            <person name="Ohm R.A."/>
            <person name="Bhattacharya S.S."/>
            <person name="Shirouzu T."/>
            <person name="Yoshinaga Y."/>
            <person name="Martin F.M."/>
            <person name="Grigoriev I.V."/>
            <person name="Hibbett D.S."/>
        </authorList>
    </citation>
    <scope>NUCLEOTIDE SEQUENCE [LARGE SCALE GENOMIC DNA]</scope>
    <source>
        <strain evidence="5 6">CBS 109695</strain>
    </source>
</reference>
<dbReference type="Gene3D" id="1.10.472.80">
    <property type="entry name" value="Ypt/Rab-GAP domain of gyp1p, domain 3"/>
    <property type="match status" value="1"/>
</dbReference>
<dbReference type="Proteomes" id="UP000076532">
    <property type="component" value="Unassembled WGS sequence"/>
</dbReference>
<evidence type="ECO:0000256" key="3">
    <source>
        <dbReference type="SAM" id="Phobius"/>
    </source>
</evidence>
<accession>A0A166RRH6</accession>
<feature type="compositionally biased region" description="Low complexity" evidence="2">
    <location>
        <begin position="54"/>
        <end position="71"/>
    </location>
</feature>
<dbReference type="Pfam" id="PF00566">
    <property type="entry name" value="RabGAP-TBC"/>
    <property type="match status" value="1"/>
</dbReference>
<dbReference type="PROSITE" id="PS50086">
    <property type="entry name" value="TBC_RABGAP"/>
    <property type="match status" value="1"/>
</dbReference>
<keyword evidence="1" id="KW-0343">GTPase activation</keyword>
<dbReference type="InterPro" id="IPR000195">
    <property type="entry name" value="Rab-GAP-TBC_dom"/>
</dbReference>
<dbReference type="PANTHER" id="PTHR20913:SF7">
    <property type="entry name" value="RE60063P"/>
    <property type="match status" value="1"/>
</dbReference>
<feature type="region of interest" description="Disordered" evidence="2">
    <location>
        <begin position="507"/>
        <end position="538"/>
    </location>
</feature>
<dbReference type="InterPro" id="IPR035969">
    <property type="entry name" value="Rab-GAP_TBC_sf"/>
</dbReference>
<feature type="region of interest" description="Disordered" evidence="2">
    <location>
        <begin position="54"/>
        <end position="80"/>
    </location>
</feature>
<proteinExistence type="predicted"/>
<dbReference type="GO" id="GO:0005096">
    <property type="term" value="F:GTPase activator activity"/>
    <property type="evidence" value="ECO:0007669"/>
    <property type="project" value="UniProtKB-KW"/>
</dbReference>
<dbReference type="SMART" id="SM00164">
    <property type="entry name" value="TBC"/>
    <property type="match status" value="1"/>
</dbReference>
<keyword evidence="3" id="KW-0472">Membrane</keyword>
<dbReference type="SUPFAM" id="SSF47923">
    <property type="entry name" value="Ypt/Rab-GAP domain of gyp1p"/>
    <property type="match status" value="2"/>
</dbReference>
<evidence type="ECO:0000256" key="1">
    <source>
        <dbReference type="ARBA" id="ARBA00022468"/>
    </source>
</evidence>
<evidence type="ECO:0000313" key="5">
    <source>
        <dbReference type="EMBL" id="KZP28572.1"/>
    </source>
</evidence>
<feature type="compositionally biased region" description="Polar residues" evidence="2">
    <location>
        <begin position="306"/>
        <end position="315"/>
    </location>
</feature>
<feature type="compositionally biased region" description="Basic residues" evidence="2">
    <location>
        <begin position="523"/>
        <end position="537"/>
    </location>
</feature>
<dbReference type="InterPro" id="IPR045913">
    <property type="entry name" value="TBC20/Gyp8-like"/>
</dbReference>